<dbReference type="InterPro" id="IPR033333">
    <property type="entry name" value="FANCB"/>
</dbReference>
<evidence type="ECO:0000313" key="3">
    <source>
        <dbReference type="Proteomes" id="UP000472263"/>
    </source>
</evidence>
<reference evidence="2" key="1">
    <citation type="submission" date="2019-06" db="EMBL/GenBank/DDBJ databases">
        <authorList>
            <consortium name="Wellcome Sanger Institute Data Sharing"/>
        </authorList>
    </citation>
    <scope>NUCLEOTIDE SEQUENCE [LARGE SCALE GENOMIC DNA]</scope>
</reference>
<protein>
    <submittedName>
        <fullName evidence="2">FA complementation group B</fullName>
    </submittedName>
</protein>
<feature type="region of interest" description="Disordered" evidence="1">
    <location>
        <begin position="729"/>
        <end position="748"/>
    </location>
</feature>
<evidence type="ECO:0000256" key="1">
    <source>
        <dbReference type="SAM" id="MobiDB-lite"/>
    </source>
</evidence>
<dbReference type="Proteomes" id="UP000472263">
    <property type="component" value="Chromosome 21"/>
</dbReference>
<dbReference type="GO" id="GO:1990414">
    <property type="term" value="P:replication-born double-strand break repair via sister chromatid exchange"/>
    <property type="evidence" value="ECO:0007669"/>
    <property type="project" value="TreeGrafter"/>
</dbReference>
<dbReference type="InParanoid" id="A0A668AVB4"/>
<dbReference type="GO" id="GO:0036297">
    <property type="term" value="P:interstrand cross-link repair"/>
    <property type="evidence" value="ECO:0007669"/>
    <property type="project" value="InterPro"/>
</dbReference>
<keyword evidence="3" id="KW-1185">Reference proteome</keyword>
<dbReference type="GO" id="GO:0043240">
    <property type="term" value="C:Fanconi anaemia nuclear complex"/>
    <property type="evidence" value="ECO:0007669"/>
    <property type="project" value="InterPro"/>
</dbReference>
<dbReference type="GeneTree" id="ENSGT00390000009885"/>
<dbReference type="GO" id="GO:1905168">
    <property type="term" value="P:positive regulation of double-strand break repair via homologous recombination"/>
    <property type="evidence" value="ECO:0007669"/>
    <property type="project" value="TreeGrafter"/>
</dbReference>
<proteinExistence type="predicted"/>
<dbReference type="PANTHER" id="PTHR28450:SF1">
    <property type="entry name" value="FANCONI ANEMIA GROUP B PROTEIN"/>
    <property type="match status" value="1"/>
</dbReference>
<sequence>MHSEDRNQKPHRVSLCGRVISFQLSRVAAHRESDRVVSELSLCSLSFKQQDNIFLKANAAEVVISRKSSAHVDIVKCKCALDVQKRVITPFVLVMKSKKRSSFTYTLLTVSSANRLEPYIEFKLPYEMTGSVSILQGPTVLWSHAGGVFYTSLQAGEVIQIPIQISHSLMGDGTARSQTLGYFVESGQVFDGTVILPHAYSCITQCILVLSAEDVDGVMKCSVVAATSKRQLVYFEHGIPKEACQLPFAAPKDIQVVNTGRNGLLFTISFDQGHVCAIWKETFQIASCWSGVSSVHVDDFLGFGTEQLLLVFEDQGASGHLLDNFLITDLCGTAYSRGQENEALKTPHLAQDNYLRTLQALESRLQVDIYNPLGGSISLYILSLLIIVFAHCVQEGLTALWDGDDESKDEAVDDKMQDMPAVSSKPQVDKLWHRIIEDRLVVVCFKKWIVLSVLTEMGQRSTPAVIQTQSQVFWLPKPGPWSPSPPSTLSEPAAKRSKPHNAGRPNDANTCRLAVTTVTGLTPLLNSGGVKCPVMLHYVQRQESSALVNNPTPIVLHCGPILVDIQCNFQTQLLSSPKLKTDEVREDLLSLLAVLDHRVFLLDSPDHSLGDVDGWIQRTVGCERIEVSPQYLLFNSSGPSALMLFHWHQTTPFQGELSVHSRSQLQMLQFLDSLLGYLPASCSVQALKEPGGRGPAQMFSLTLEKEVLSLKDGVSSLLCGETADGERWSSAAVRQQESPEPGSAEKLQRCREEWDRDLERSRMRLSPLVDVGSYRRLSQSLSQVQLEVDKAALLETQRTLFSSGLL</sequence>
<feature type="region of interest" description="Disordered" evidence="1">
    <location>
        <begin position="480"/>
        <end position="508"/>
    </location>
</feature>
<gene>
    <name evidence="2" type="primary">FANCB</name>
    <name evidence="2" type="synonym">fancb</name>
</gene>
<organism evidence="2 3">
    <name type="scientific">Myripristis murdjan</name>
    <name type="common">pinecone soldierfish</name>
    <dbReference type="NCBI Taxonomy" id="586833"/>
    <lineage>
        <taxon>Eukaryota</taxon>
        <taxon>Metazoa</taxon>
        <taxon>Chordata</taxon>
        <taxon>Craniata</taxon>
        <taxon>Vertebrata</taxon>
        <taxon>Euteleostomi</taxon>
        <taxon>Actinopterygii</taxon>
        <taxon>Neopterygii</taxon>
        <taxon>Teleostei</taxon>
        <taxon>Neoteleostei</taxon>
        <taxon>Acanthomorphata</taxon>
        <taxon>Holocentriformes</taxon>
        <taxon>Holocentridae</taxon>
        <taxon>Myripristis</taxon>
    </lineage>
</organism>
<accession>A0A668AVB4</accession>
<dbReference type="GO" id="GO:2000042">
    <property type="term" value="P:negative regulation of double-strand break repair via homologous recombination"/>
    <property type="evidence" value="ECO:0007669"/>
    <property type="project" value="TreeGrafter"/>
</dbReference>
<dbReference type="Ensembl" id="ENSMMDT00005054569.1">
    <property type="protein sequence ID" value="ENSMMDP00005053529.1"/>
    <property type="gene ID" value="ENSMMDG00005024076.1"/>
</dbReference>
<reference evidence="2" key="3">
    <citation type="submission" date="2025-09" db="UniProtKB">
        <authorList>
            <consortium name="Ensembl"/>
        </authorList>
    </citation>
    <scope>IDENTIFICATION</scope>
</reference>
<evidence type="ECO:0000313" key="2">
    <source>
        <dbReference type="Ensembl" id="ENSMMDP00005053529.1"/>
    </source>
</evidence>
<dbReference type="AlphaFoldDB" id="A0A668AVB4"/>
<name>A0A668AVB4_9TELE</name>
<reference evidence="2" key="2">
    <citation type="submission" date="2025-08" db="UniProtKB">
        <authorList>
            <consortium name="Ensembl"/>
        </authorList>
    </citation>
    <scope>IDENTIFICATION</scope>
</reference>
<dbReference type="PANTHER" id="PTHR28450">
    <property type="entry name" value="FANCONI ANEMIA GROUP B PROTEIN"/>
    <property type="match status" value="1"/>
</dbReference>